<dbReference type="InterPro" id="IPR014001">
    <property type="entry name" value="Helicase_ATP-bd"/>
</dbReference>
<dbReference type="InterPro" id="IPR050699">
    <property type="entry name" value="RNA-DNA_Helicase"/>
</dbReference>
<dbReference type="GO" id="GO:0003676">
    <property type="term" value="F:nucleic acid binding"/>
    <property type="evidence" value="ECO:0007669"/>
    <property type="project" value="InterPro"/>
</dbReference>
<feature type="domain" description="Helicase C-terminal" evidence="7">
    <location>
        <begin position="236"/>
        <end position="433"/>
    </location>
</feature>
<evidence type="ECO:0000259" key="6">
    <source>
        <dbReference type="PROSITE" id="PS51192"/>
    </source>
</evidence>
<evidence type="ECO:0000256" key="2">
    <source>
        <dbReference type="ARBA" id="ARBA00022801"/>
    </source>
</evidence>
<keyword evidence="1" id="KW-0547">Nucleotide-binding</keyword>
<proteinExistence type="predicted"/>
<dbReference type="PROSITE" id="PS51192">
    <property type="entry name" value="HELICASE_ATP_BIND_1"/>
    <property type="match status" value="1"/>
</dbReference>
<accession>A0A076FHE1</accession>
<dbReference type="InterPro" id="IPR001650">
    <property type="entry name" value="Helicase_C-like"/>
</dbReference>
<keyword evidence="4" id="KW-0067">ATP-binding</keyword>
<keyword evidence="3 8" id="KW-0347">Helicase</keyword>
<organism evidence="8 9">
    <name type="scientific">Aureococcus anophagefferens virus</name>
    <dbReference type="NCBI Taxonomy" id="1474867"/>
    <lineage>
        <taxon>Viruses</taxon>
        <taxon>Varidnaviria</taxon>
        <taxon>Bamfordvirae</taxon>
        <taxon>Nucleocytoviricota</taxon>
        <taxon>Megaviricetes</taxon>
        <taxon>Imitervirales</taxon>
        <taxon>Schizomimiviridae</taxon>
        <taxon>Kratosvirus</taxon>
        <taxon>Kratosvirus quantuckense</taxon>
    </lineage>
</organism>
<keyword evidence="5" id="KW-0175">Coiled coil</keyword>
<gene>
    <name evidence="8" type="ORF">AaV_030</name>
</gene>
<dbReference type="PANTHER" id="PTHR12131:SF1">
    <property type="entry name" value="ATP-DEPENDENT RNA HELICASE SUPV3L1, MITOCHONDRIAL-RELATED"/>
    <property type="match status" value="1"/>
</dbReference>
<dbReference type="EMBL" id="KJ645900">
    <property type="protein sequence ID" value="AII17187.1"/>
    <property type="molecule type" value="Genomic_DNA"/>
</dbReference>
<dbReference type="InterPro" id="IPR027417">
    <property type="entry name" value="P-loop_NTPase"/>
</dbReference>
<evidence type="ECO:0000256" key="1">
    <source>
        <dbReference type="ARBA" id="ARBA00022741"/>
    </source>
</evidence>
<dbReference type="GO" id="GO:0016787">
    <property type="term" value="F:hydrolase activity"/>
    <property type="evidence" value="ECO:0007669"/>
    <property type="project" value="UniProtKB-KW"/>
</dbReference>
<dbReference type="SMART" id="SM00487">
    <property type="entry name" value="DEXDc"/>
    <property type="match status" value="1"/>
</dbReference>
<evidence type="ECO:0000256" key="4">
    <source>
        <dbReference type="ARBA" id="ARBA00022840"/>
    </source>
</evidence>
<dbReference type="Gene3D" id="1.10.3380.30">
    <property type="match status" value="1"/>
</dbReference>
<dbReference type="PROSITE" id="PS51194">
    <property type="entry name" value="HELICASE_CTER"/>
    <property type="match status" value="1"/>
</dbReference>
<keyword evidence="9" id="KW-1185">Reference proteome</keyword>
<dbReference type="SMART" id="SM00490">
    <property type="entry name" value="HELICc"/>
    <property type="match status" value="1"/>
</dbReference>
<feature type="coiled-coil region" evidence="5">
    <location>
        <begin position="470"/>
        <end position="526"/>
    </location>
</feature>
<dbReference type="InterPro" id="IPR011545">
    <property type="entry name" value="DEAD/DEAH_box_helicase_dom"/>
</dbReference>
<dbReference type="SUPFAM" id="SSF52540">
    <property type="entry name" value="P-loop containing nucleoside triphosphate hydrolases"/>
    <property type="match status" value="1"/>
</dbReference>
<evidence type="ECO:0000313" key="9">
    <source>
        <dbReference type="Proteomes" id="UP000028667"/>
    </source>
</evidence>
<reference evidence="8 9" key="1">
    <citation type="journal article" date="2014" name="Virology">
        <title>Genome of brown tide virus (AaV), the little giant of the Megaviridae, elucidates NCLDV genome expansion and host-virus coevolution.</title>
        <authorList>
            <person name="Moniruzzaman M."/>
            <person name="LeCleir G.R."/>
            <person name="Brown C.M."/>
            <person name="Gobler C.J."/>
            <person name="Bidle K.D."/>
            <person name="Wilson W.H."/>
            <person name="Wilhelm S.W."/>
        </authorList>
    </citation>
    <scope>NUCLEOTIDE SEQUENCE [LARGE SCALE GENOMIC DNA]</scope>
    <source>
        <strain evidence="8">BtV-01</strain>
    </source>
</reference>
<dbReference type="GO" id="GO:0004386">
    <property type="term" value="F:helicase activity"/>
    <property type="evidence" value="ECO:0007669"/>
    <property type="project" value="UniProtKB-KW"/>
</dbReference>
<keyword evidence="2" id="KW-0378">Hydrolase</keyword>
<evidence type="ECO:0000256" key="3">
    <source>
        <dbReference type="ARBA" id="ARBA00022806"/>
    </source>
</evidence>
<protein>
    <submittedName>
        <fullName evidence="8">Putative superfamily II RNA helicase</fullName>
    </submittedName>
</protein>
<feature type="domain" description="Helicase ATP-binding" evidence="6">
    <location>
        <begin position="24"/>
        <end position="181"/>
    </location>
</feature>
<dbReference type="Proteomes" id="UP000028667">
    <property type="component" value="Segment"/>
</dbReference>
<dbReference type="GeneID" id="20041424"/>
<evidence type="ECO:0000313" key="8">
    <source>
        <dbReference type="EMBL" id="AII17187.1"/>
    </source>
</evidence>
<dbReference type="GO" id="GO:0005524">
    <property type="term" value="F:ATP binding"/>
    <property type="evidence" value="ECO:0007669"/>
    <property type="project" value="UniProtKB-KW"/>
</dbReference>
<dbReference type="KEGG" id="vg:20041424"/>
<evidence type="ECO:0000259" key="7">
    <source>
        <dbReference type="PROSITE" id="PS51194"/>
    </source>
</evidence>
<dbReference type="GO" id="GO:0070478">
    <property type="term" value="P:nuclear-transcribed mRNA catabolic process, 3'-5' exonucleolytic nonsense-mediated decay"/>
    <property type="evidence" value="ECO:0007669"/>
    <property type="project" value="TreeGrafter"/>
</dbReference>
<dbReference type="InterPro" id="IPR012961">
    <property type="entry name" value="Ski2/MTR4_C"/>
</dbReference>
<dbReference type="RefSeq" id="YP_009052108.1">
    <property type="nucleotide sequence ID" value="NC_024697.1"/>
</dbReference>
<evidence type="ECO:0000256" key="5">
    <source>
        <dbReference type="SAM" id="Coils"/>
    </source>
</evidence>
<dbReference type="Pfam" id="PF00270">
    <property type="entry name" value="DEAD"/>
    <property type="match status" value="1"/>
</dbReference>
<name>A0A076FHE1_9VIRU</name>
<dbReference type="Pfam" id="PF08148">
    <property type="entry name" value="DSHCT"/>
    <property type="match status" value="1"/>
</dbReference>
<dbReference type="OrthoDB" id="645at10239"/>
<dbReference type="Gene3D" id="3.40.50.300">
    <property type="entry name" value="P-loop containing nucleotide triphosphate hydrolases"/>
    <property type="match status" value="2"/>
</dbReference>
<dbReference type="PANTHER" id="PTHR12131">
    <property type="entry name" value="ATP-DEPENDENT RNA AND DNA HELICASE"/>
    <property type="match status" value="1"/>
</dbReference>
<dbReference type="CDD" id="cd18795">
    <property type="entry name" value="SF2_C_Ski2"/>
    <property type="match status" value="1"/>
</dbReference>
<sequence length="765" mass="88564">MNPNFIEELFSFPYKLDDFQIESAHAIVKGKNTLSLGHTGSGKTSIGIIGVANALKQGKKAIFTTPIKCLSNQKYGDFQKDFPNNSIGILTGDIKINPDADVIVATQEIIANMLFQNKEFFDDVGVIVIDETHYINSDRGAVYEQTISMMLSHVKFVLLSATISKPEILKNWMEKTRGIECVMTKTDFRPVPLQQNVYVDGSLKNIMTNGEFNDSLYKTLFNNWKNQDKKISQATRLKNFVEMMEEKDLFPALFFVFSRKNCEKFADMFERSLITGKEQTECLKLYDYYVKKMLGEDGMQILQYWRIRKFLSKGVCIHHSGLVPVIKEIIEILFEKKYIKLMMVTETFAVGINMPTRTVVFTELEKFDGKEKRVLLPSEYTQIAGRAGRRGKDTVGHVIYFQITHKPMILLSEFAEMVSGKHASIKSKFEIDHNFILKCIDNDINIKEELGKTMLYNEISSQKKGITYEIEELNKKIESISINNEDKIHELKKLENKKLICKPKQKQQINVQINQIKNAIDEKDIEQFENRSKLIQDLKKLNCDLIDNEEYIDNTINNIKDVLINTGYLKDGNTITIQGRSASGFQEVESFLAVEYLHSLLQSVDYYSIQDYKYIIPFIIGTLVDDRDLNREDLIEHTFEMLNDVFNEKNQIENVKYELSTLKKFHEQILSEGRLKEPENKLTPMFGLTLYLWVNGRSFNEIKEFIPDIYEGNFCKNILKCHNICEEIINMFDIYSVKSELKKILTEIQSKLIKDIVIIDSLYIK</sequence>